<dbReference type="InterPro" id="IPR019270">
    <property type="entry name" value="DUF2283"/>
</dbReference>
<dbReference type="Proteomes" id="UP000316517">
    <property type="component" value="Unassembled WGS sequence"/>
</dbReference>
<evidence type="ECO:0000313" key="1">
    <source>
        <dbReference type="EMBL" id="TET28298.1"/>
    </source>
</evidence>
<evidence type="ECO:0000313" key="2">
    <source>
        <dbReference type="Proteomes" id="UP000316517"/>
    </source>
</evidence>
<organism evidence="1 2">
    <name type="scientific">Aerophobetes bacterium</name>
    <dbReference type="NCBI Taxonomy" id="2030807"/>
    <lineage>
        <taxon>Bacteria</taxon>
        <taxon>Candidatus Aerophobota</taxon>
    </lineage>
</organism>
<accession>A0A523TDA1</accession>
<dbReference type="EMBL" id="SOJT01000142">
    <property type="protein sequence ID" value="TET28298.1"/>
    <property type="molecule type" value="Genomic_DNA"/>
</dbReference>
<proteinExistence type="predicted"/>
<name>A0A523TDA1_UNCAE</name>
<reference evidence="1 2" key="1">
    <citation type="submission" date="2019-03" db="EMBL/GenBank/DDBJ databases">
        <title>Metabolic potential of uncultured bacteria and archaea associated with petroleum seepage in deep-sea sediments.</title>
        <authorList>
            <person name="Dong X."/>
            <person name="Hubert C."/>
        </authorList>
    </citation>
    <scope>NUCLEOTIDE SEQUENCE [LARGE SCALE GENOMIC DNA]</scope>
    <source>
        <strain evidence="1">E44_bin3</strain>
    </source>
</reference>
<dbReference type="AlphaFoldDB" id="A0A523TDA1"/>
<comment type="caution">
    <text evidence="1">The sequence shown here is derived from an EMBL/GenBank/DDBJ whole genome shotgun (WGS) entry which is preliminary data.</text>
</comment>
<sequence>MKIKYDPKVDALYIRLIDEPAECEVLRINEQVAINIGPDEKVVGIEILDASHLWGGLKEGKVQLENVTAAK</sequence>
<dbReference type="Pfam" id="PF10049">
    <property type="entry name" value="DUF2283"/>
    <property type="match status" value="1"/>
</dbReference>
<gene>
    <name evidence="1" type="ORF">E3J68_03280</name>
</gene>
<protein>
    <submittedName>
        <fullName evidence="1">DUF2283 domain-containing protein</fullName>
    </submittedName>
</protein>